<dbReference type="GO" id="GO:0045893">
    <property type="term" value="P:positive regulation of DNA-templated transcription"/>
    <property type="evidence" value="ECO:0007669"/>
    <property type="project" value="InterPro"/>
</dbReference>
<name>A0AAU7LVH9_9BURK</name>
<evidence type="ECO:0000256" key="4">
    <source>
        <dbReference type="SAM" id="Phobius"/>
    </source>
</evidence>
<reference evidence="6" key="1">
    <citation type="submission" date="2024-05" db="EMBL/GenBank/DDBJ databases">
        <authorList>
            <person name="Bunk B."/>
            <person name="Swiderski J."/>
            <person name="Sproer C."/>
            <person name="Thiel V."/>
        </authorList>
    </citation>
    <scope>NUCLEOTIDE SEQUENCE</scope>
    <source>
        <strain evidence="6">DSM 17735</strain>
    </source>
</reference>
<dbReference type="AlphaFoldDB" id="A0AAU7LVH9"/>
<dbReference type="PIRSF" id="PIRSF036354">
    <property type="entry name" value="NosR"/>
    <property type="match status" value="1"/>
</dbReference>
<dbReference type="InterPro" id="IPR017896">
    <property type="entry name" value="4Fe4S_Fe-S-bd"/>
</dbReference>
<proteinExistence type="predicted"/>
<organism evidence="6">
    <name type="scientific">Polaromonas hydrogenivorans</name>
    <dbReference type="NCBI Taxonomy" id="335476"/>
    <lineage>
        <taxon>Bacteria</taxon>
        <taxon>Pseudomonadati</taxon>
        <taxon>Pseudomonadota</taxon>
        <taxon>Betaproteobacteria</taxon>
        <taxon>Burkholderiales</taxon>
        <taxon>Comamonadaceae</taxon>
        <taxon>Polaromonas</taxon>
    </lineage>
</organism>
<dbReference type="PANTHER" id="PTHR30224">
    <property type="entry name" value="ELECTRON TRANSPORT PROTEIN"/>
    <property type="match status" value="1"/>
</dbReference>
<dbReference type="GO" id="GO:0010181">
    <property type="term" value="F:FMN binding"/>
    <property type="evidence" value="ECO:0007669"/>
    <property type="project" value="InterPro"/>
</dbReference>
<evidence type="ECO:0000259" key="5">
    <source>
        <dbReference type="PROSITE" id="PS51379"/>
    </source>
</evidence>
<dbReference type="InterPro" id="IPR011399">
    <property type="entry name" value="NosR"/>
</dbReference>
<dbReference type="PROSITE" id="PS51379">
    <property type="entry name" value="4FE4S_FER_2"/>
    <property type="match status" value="1"/>
</dbReference>
<feature type="transmembrane region" description="Helical" evidence="4">
    <location>
        <begin position="622"/>
        <end position="640"/>
    </location>
</feature>
<evidence type="ECO:0000256" key="3">
    <source>
        <dbReference type="ARBA" id="ARBA00023136"/>
    </source>
</evidence>
<keyword evidence="3 4" id="KW-0472">Membrane</keyword>
<dbReference type="EMBL" id="CP157675">
    <property type="protein sequence ID" value="XBP71651.1"/>
    <property type="molecule type" value="Genomic_DNA"/>
</dbReference>
<dbReference type="SUPFAM" id="SSF54862">
    <property type="entry name" value="4Fe-4S ferredoxins"/>
    <property type="match status" value="1"/>
</dbReference>
<dbReference type="InterPro" id="IPR007329">
    <property type="entry name" value="FMN-bd"/>
</dbReference>
<feature type="transmembrane region" description="Helical" evidence="4">
    <location>
        <begin position="445"/>
        <end position="462"/>
    </location>
</feature>
<evidence type="ECO:0000313" key="6">
    <source>
        <dbReference type="EMBL" id="XBP71651.1"/>
    </source>
</evidence>
<dbReference type="GO" id="GO:0005886">
    <property type="term" value="C:plasma membrane"/>
    <property type="evidence" value="ECO:0007669"/>
    <property type="project" value="UniProtKB-SubCell"/>
</dbReference>
<evidence type="ECO:0000256" key="1">
    <source>
        <dbReference type="ARBA" id="ARBA00004236"/>
    </source>
</evidence>
<keyword evidence="4" id="KW-0812">Transmembrane</keyword>
<sequence>MMGDWLKRYETKIIMFHGIRVLLNRITVLPSNRILGLAVSVLVMLASNWTWAGNLNKEDIEHRFRRPYQVQEKLTDIPVWPLTSALEQQAGPVAYVFESIDLAPLPGFEGTPMNYLVSIDRKGNFIDVELLHQNEPVFTFRDMGGLGDKPLREFISQYAGRSIRQPFLIALDAARNRTGQSGNSGGLTVLDGISRATSSVRVTNQTVLDAANEVARAKLGFADRKKSGPAAHVLPDVYDPVSFEDMLKNGMVGRLRMTHAQVEKIFAGTEGARVDAYALAHPDEVFVDFYVAYLNAPTIGRAILGDAQYKAVMERNFDKRHLWWVASAGQYSIIDEGFIPGAQSPRLAMKQNATFLELRDQDFEPKVIGALPELNTSRLFGVNATASLDPASPLELILTITRAKGSILPTLIPKQVTLSYVPPASLFAYPPKPLPEWLLAWKARWIDLAVLGLALIFLTVVLSRPRWISMDARRLRIFRLGFLAFTLVYIGWHAQGQLTIVQVTGVIKTLKAGQGLTSYLYDPISLLLMAFTLVSFFIWGRGTFCGWLCPFGALQEFVGLLARRLRIPRLRIPLAVARRLEWGRYLVLATLVAAAFLLPTQGETLNEVEPFKTVTTLAFNRTWPFIAYAVALLVAGAFYYKFFCRFLCPLGGAMSLGGRLRRFDWLARRTECGKPCQRCKAVCEYDAIEPSGKIRYDVCFQCLDCVGVYHDDKRCVPIMLYQKKGDRSVPPSGSRNCSPSAIPAGTGIISKCHPGRGI</sequence>
<keyword evidence="2" id="KW-1003">Cell membrane</keyword>
<dbReference type="Pfam" id="PF12801">
    <property type="entry name" value="Fer4_5"/>
    <property type="match status" value="2"/>
</dbReference>
<evidence type="ECO:0000256" key="2">
    <source>
        <dbReference type="ARBA" id="ARBA00022475"/>
    </source>
</evidence>
<dbReference type="SMART" id="SM00900">
    <property type="entry name" value="FMN_bind"/>
    <property type="match status" value="1"/>
</dbReference>
<protein>
    <submittedName>
        <fullName evidence="6">4Fe-4S binding protein</fullName>
    </submittedName>
</protein>
<accession>A0AAU7LVH9</accession>
<dbReference type="InterPro" id="IPR052378">
    <property type="entry name" value="NosR_regulator"/>
</dbReference>
<dbReference type="RefSeq" id="WP_349281011.1">
    <property type="nucleotide sequence ID" value="NZ_CP157675.1"/>
</dbReference>
<keyword evidence="4" id="KW-1133">Transmembrane helix</keyword>
<dbReference type="PANTHER" id="PTHR30224:SF4">
    <property type="entry name" value="ELECTRON TRANSPORT PROTEIN YCCM-RELATED"/>
    <property type="match status" value="1"/>
</dbReference>
<comment type="subcellular location">
    <subcellularLocation>
        <location evidence="1">Cell membrane</location>
    </subcellularLocation>
</comment>
<feature type="transmembrane region" description="Helical" evidence="4">
    <location>
        <begin position="482"/>
        <end position="507"/>
    </location>
</feature>
<feature type="domain" description="4Fe-4S ferredoxin-type" evidence="5">
    <location>
        <begin position="663"/>
        <end position="693"/>
    </location>
</feature>
<feature type="transmembrane region" description="Helical" evidence="4">
    <location>
        <begin position="582"/>
        <end position="602"/>
    </location>
</feature>
<feature type="transmembrane region" description="Helical" evidence="4">
    <location>
        <begin position="519"/>
        <end position="538"/>
    </location>
</feature>
<dbReference type="GO" id="GO:0003677">
    <property type="term" value="F:DNA binding"/>
    <property type="evidence" value="ECO:0007669"/>
    <property type="project" value="InterPro"/>
</dbReference>
<gene>
    <name evidence="6" type="ORF">ABLV49_07610</name>
</gene>